<name>A0AA39MM85_ARMTA</name>
<gene>
    <name evidence="1" type="ORF">EV420DRAFT_1486540</name>
</gene>
<evidence type="ECO:0000313" key="2">
    <source>
        <dbReference type="Proteomes" id="UP001175211"/>
    </source>
</evidence>
<comment type="caution">
    <text evidence="1">The sequence shown here is derived from an EMBL/GenBank/DDBJ whole genome shotgun (WGS) entry which is preliminary data.</text>
</comment>
<dbReference type="AlphaFoldDB" id="A0AA39MM85"/>
<proteinExistence type="predicted"/>
<reference evidence="1" key="1">
    <citation type="submission" date="2023-06" db="EMBL/GenBank/DDBJ databases">
        <authorList>
            <consortium name="Lawrence Berkeley National Laboratory"/>
            <person name="Ahrendt S."/>
            <person name="Sahu N."/>
            <person name="Indic B."/>
            <person name="Wong-Bajracharya J."/>
            <person name="Merenyi Z."/>
            <person name="Ke H.-M."/>
            <person name="Monk M."/>
            <person name="Kocsube S."/>
            <person name="Drula E."/>
            <person name="Lipzen A."/>
            <person name="Balint B."/>
            <person name="Henrissat B."/>
            <person name="Andreopoulos B."/>
            <person name="Martin F.M."/>
            <person name="Harder C.B."/>
            <person name="Rigling D."/>
            <person name="Ford K.L."/>
            <person name="Foster G.D."/>
            <person name="Pangilinan J."/>
            <person name="Papanicolaou A."/>
            <person name="Barry K."/>
            <person name="LaButti K."/>
            <person name="Viragh M."/>
            <person name="Koriabine M."/>
            <person name="Yan M."/>
            <person name="Riley R."/>
            <person name="Champramary S."/>
            <person name="Plett K.L."/>
            <person name="Tsai I.J."/>
            <person name="Slot J."/>
            <person name="Sipos G."/>
            <person name="Plett J."/>
            <person name="Nagy L.G."/>
            <person name="Grigoriev I.V."/>
        </authorList>
    </citation>
    <scope>NUCLEOTIDE SEQUENCE</scope>
    <source>
        <strain evidence="1">CCBAS 213</strain>
    </source>
</reference>
<protein>
    <submittedName>
        <fullName evidence="1">Uncharacterized protein</fullName>
    </submittedName>
</protein>
<dbReference type="Proteomes" id="UP001175211">
    <property type="component" value="Unassembled WGS sequence"/>
</dbReference>
<dbReference type="RefSeq" id="XP_060323083.1">
    <property type="nucleotide sequence ID" value="XM_060470411.1"/>
</dbReference>
<sequence length="263" mass="29399">MSVFEHTCWAAAHMHCADSVEATSIGASQIHDAQQESHIQQISIYVNTTTGCIFLASFHESLLPSYIAQPDQAHSLAPLKYCVPTSRRLTWESTAVTMDEDAHRERPRHYGGKSWHGDIVVMCIGVAEVKEQIPVRLDDKEAGSPTAHAQDALILQRIAVVREMTQVLSEEARWHQQWVDETGAKQSAAKHSGFTQATSIAARSCCTLMMCFWRPMNVAVKVLGCEYFIVYELNLEAVNEFEMAAAREPESLVEIMNHKEGQI</sequence>
<evidence type="ECO:0000313" key="1">
    <source>
        <dbReference type="EMBL" id="KAK0438889.1"/>
    </source>
</evidence>
<accession>A0AA39MM85</accession>
<dbReference type="GeneID" id="85353959"/>
<organism evidence="1 2">
    <name type="scientific">Armillaria tabescens</name>
    <name type="common">Ringless honey mushroom</name>
    <name type="synonym">Agaricus tabescens</name>
    <dbReference type="NCBI Taxonomy" id="1929756"/>
    <lineage>
        <taxon>Eukaryota</taxon>
        <taxon>Fungi</taxon>
        <taxon>Dikarya</taxon>
        <taxon>Basidiomycota</taxon>
        <taxon>Agaricomycotina</taxon>
        <taxon>Agaricomycetes</taxon>
        <taxon>Agaricomycetidae</taxon>
        <taxon>Agaricales</taxon>
        <taxon>Marasmiineae</taxon>
        <taxon>Physalacriaceae</taxon>
        <taxon>Desarmillaria</taxon>
    </lineage>
</organism>
<keyword evidence="2" id="KW-1185">Reference proteome</keyword>
<dbReference type="EMBL" id="JAUEPS010000092">
    <property type="protein sequence ID" value="KAK0438889.1"/>
    <property type="molecule type" value="Genomic_DNA"/>
</dbReference>